<dbReference type="AlphaFoldDB" id="A0AAP0EAY0"/>
<comment type="caution">
    <text evidence="1">The sequence shown here is derived from an EMBL/GenBank/DDBJ whole genome shotgun (WGS) entry which is preliminary data.</text>
</comment>
<keyword evidence="2" id="KW-1185">Reference proteome</keyword>
<gene>
    <name evidence="1" type="ORF">Sjap_026189</name>
</gene>
<dbReference type="Proteomes" id="UP001417504">
    <property type="component" value="Unassembled WGS sequence"/>
</dbReference>
<evidence type="ECO:0000313" key="2">
    <source>
        <dbReference type="Proteomes" id="UP001417504"/>
    </source>
</evidence>
<organism evidence="1 2">
    <name type="scientific">Stephania japonica</name>
    <dbReference type="NCBI Taxonomy" id="461633"/>
    <lineage>
        <taxon>Eukaryota</taxon>
        <taxon>Viridiplantae</taxon>
        <taxon>Streptophyta</taxon>
        <taxon>Embryophyta</taxon>
        <taxon>Tracheophyta</taxon>
        <taxon>Spermatophyta</taxon>
        <taxon>Magnoliopsida</taxon>
        <taxon>Ranunculales</taxon>
        <taxon>Menispermaceae</taxon>
        <taxon>Menispermoideae</taxon>
        <taxon>Cissampelideae</taxon>
        <taxon>Stephania</taxon>
    </lineage>
</organism>
<accession>A0AAP0EAY0</accession>
<proteinExistence type="predicted"/>
<reference evidence="1 2" key="1">
    <citation type="submission" date="2024-01" db="EMBL/GenBank/DDBJ databases">
        <title>Genome assemblies of Stephania.</title>
        <authorList>
            <person name="Yang L."/>
        </authorList>
    </citation>
    <scope>NUCLEOTIDE SEQUENCE [LARGE SCALE GENOMIC DNA]</scope>
    <source>
        <strain evidence="1">QJT</strain>
        <tissue evidence="1">Leaf</tissue>
    </source>
</reference>
<evidence type="ECO:0000313" key="1">
    <source>
        <dbReference type="EMBL" id="KAK9085778.1"/>
    </source>
</evidence>
<name>A0AAP0EAY0_9MAGN</name>
<protein>
    <submittedName>
        <fullName evidence="1">Uncharacterized protein</fullName>
    </submittedName>
</protein>
<dbReference type="EMBL" id="JBBNAE010000011">
    <property type="protein sequence ID" value="KAK9085778.1"/>
    <property type="molecule type" value="Genomic_DNA"/>
</dbReference>
<sequence>MLRSKSWALVDFWVFGVDEFHPSFANFFGSIETQEISALKKGFPPRNSRLFDPSRISRLNTLMEPKVCLETASSHSSERDSGNLEVLPDINGESQDTVRYDARGWFFQIDRR</sequence>